<gene>
    <name evidence="2" type="ORF">CERSUDRAFT_76653</name>
</gene>
<feature type="region of interest" description="Disordered" evidence="1">
    <location>
        <begin position="1"/>
        <end position="39"/>
    </location>
</feature>
<keyword evidence="3" id="KW-1185">Reference proteome</keyword>
<dbReference type="AlphaFoldDB" id="M2Q9A6"/>
<feature type="region of interest" description="Disordered" evidence="1">
    <location>
        <begin position="167"/>
        <end position="186"/>
    </location>
</feature>
<feature type="compositionally biased region" description="Polar residues" evidence="1">
    <location>
        <begin position="1"/>
        <end position="22"/>
    </location>
</feature>
<feature type="compositionally biased region" description="Low complexity" evidence="1">
    <location>
        <begin position="173"/>
        <end position="183"/>
    </location>
</feature>
<protein>
    <submittedName>
        <fullName evidence="2">Uncharacterized protein</fullName>
    </submittedName>
</protein>
<evidence type="ECO:0000313" key="3">
    <source>
        <dbReference type="Proteomes" id="UP000016930"/>
    </source>
</evidence>
<evidence type="ECO:0000256" key="1">
    <source>
        <dbReference type="SAM" id="MobiDB-lite"/>
    </source>
</evidence>
<dbReference type="EMBL" id="KB445806">
    <property type="protein sequence ID" value="EMD33423.1"/>
    <property type="molecule type" value="Genomic_DNA"/>
</dbReference>
<dbReference type="Proteomes" id="UP000016930">
    <property type="component" value="Unassembled WGS sequence"/>
</dbReference>
<accession>M2Q9A6</accession>
<name>M2Q9A6_CERS8</name>
<reference evidence="2 3" key="1">
    <citation type="journal article" date="2012" name="Proc. Natl. Acad. Sci. U.S.A.">
        <title>Comparative genomics of Ceriporiopsis subvermispora and Phanerochaete chrysosporium provide insight into selective ligninolysis.</title>
        <authorList>
            <person name="Fernandez-Fueyo E."/>
            <person name="Ruiz-Duenas F.J."/>
            <person name="Ferreira P."/>
            <person name="Floudas D."/>
            <person name="Hibbett D.S."/>
            <person name="Canessa P."/>
            <person name="Larrondo L.F."/>
            <person name="James T.Y."/>
            <person name="Seelenfreund D."/>
            <person name="Lobos S."/>
            <person name="Polanco R."/>
            <person name="Tello M."/>
            <person name="Honda Y."/>
            <person name="Watanabe T."/>
            <person name="Watanabe T."/>
            <person name="Ryu J.S."/>
            <person name="Kubicek C.P."/>
            <person name="Schmoll M."/>
            <person name="Gaskell J."/>
            <person name="Hammel K.E."/>
            <person name="St John F.J."/>
            <person name="Vanden Wymelenberg A."/>
            <person name="Sabat G."/>
            <person name="Splinter BonDurant S."/>
            <person name="Syed K."/>
            <person name="Yadav J.S."/>
            <person name="Doddapaneni H."/>
            <person name="Subramanian V."/>
            <person name="Lavin J.L."/>
            <person name="Oguiza J.A."/>
            <person name="Perez G."/>
            <person name="Pisabarro A.G."/>
            <person name="Ramirez L."/>
            <person name="Santoyo F."/>
            <person name="Master E."/>
            <person name="Coutinho P.M."/>
            <person name="Henrissat B."/>
            <person name="Lombard V."/>
            <person name="Magnuson J.K."/>
            <person name="Kuees U."/>
            <person name="Hori C."/>
            <person name="Igarashi K."/>
            <person name="Samejima M."/>
            <person name="Held B.W."/>
            <person name="Barry K.W."/>
            <person name="LaButti K.M."/>
            <person name="Lapidus A."/>
            <person name="Lindquist E.A."/>
            <person name="Lucas S.M."/>
            <person name="Riley R."/>
            <person name="Salamov A.A."/>
            <person name="Hoffmeister D."/>
            <person name="Schwenk D."/>
            <person name="Hadar Y."/>
            <person name="Yarden O."/>
            <person name="de Vries R.P."/>
            <person name="Wiebenga A."/>
            <person name="Stenlid J."/>
            <person name="Eastwood D."/>
            <person name="Grigoriev I.V."/>
            <person name="Berka R.M."/>
            <person name="Blanchette R.A."/>
            <person name="Kersten P."/>
            <person name="Martinez A.T."/>
            <person name="Vicuna R."/>
            <person name="Cullen D."/>
        </authorList>
    </citation>
    <scope>NUCLEOTIDE SEQUENCE [LARGE SCALE GENOMIC DNA]</scope>
    <source>
        <strain evidence="2 3">B</strain>
    </source>
</reference>
<sequence>MYTATPTSLTPTQAAMTSSSLPLGSASRPHSFPPSYISPSPLPPPASAMAHTSVLTIPFRDTDVTPYPPNILSPVYAHQGTTIVCMEPLSGQRVYYSAETPMPDPVSNNMWSWPRPMPLGWRPNDIQEEREQIRDVRSQNEGEVASGRVASAATPITFASTLEATLYPRIDPETTPSTETPTSGAGMYHMAMTSSVAGISSRSRNESQESAYILAPAPSRHPMACPMIRSVRMGSPSAARTWHPAALHRADGPVPTQTLFLDCDILMDESNAAEPIEQ</sequence>
<feature type="compositionally biased region" description="Low complexity" evidence="1">
    <location>
        <begin position="29"/>
        <end position="39"/>
    </location>
</feature>
<dbReference type="HOGENOM" id="CLU_1001160_0_0_1"/>
<proteinExistence type="predicted"/>
<organism evidence="2 3">
    <name type="scientific">Ceriporiopsis subvermispora (strain B)</name>
    <name type="common">White-rot fungus</name>
    <name type="synonym">Gelatoporia subvermispora</name>
    <dbReference type="NCBI Taxonomy" id="914234"/>
    <lineage>
        <taxon>Eukaryota</taxon>
        <taxon>Fungi</taxon>
        <taxon>Dikarya</taxon>
        <taxon>Basidiomycota</taxon>
        <taxon>Agaricomycotina</taxon>
        <taxon>Agaricomycetes</taxon>
        <taxon>Polyporales</taxon>
        <taxon>Gelatoporiaceae</taxon>
        <taxon>Gelatoporia</taxon>
    </lineage>
</organism>
<evidence type="ECO:0000313" key="2">
    <source>
        <dbReference type="EMBL" id="EMD33423.1"/>
    </source>
</evidence>